<feature type="non-terminal residue" evidence="4">
    <location>
        <position position="220"/>
    </location>
</feature>
<keyword evidence="3" id="KW-0732">Signal</keyword>
<organism evidence="4 5">
    <name type="scientific">Frankliniella fusca</name>
    <dbReference type="NCBI Taxonomy" id="407009"/>
    <lineage>
        <taxon>Eukaryota</taxon>
        <taxon>Metazoa</taxon>
        <taxon>Ecdysozoa</taxon>
        <taxon>Arthropoda</taxon>
        <taxon>Hexapoda</taxon>
        <taxon>Insecta</taxon>
        <taxon>Pterygota</taxon>
        <taxon>Neoptera</taxon>
        <taxon>Paraneoptera</taxon>
        <taxon>Thysanoptera</taxon>
        <taxon>Terebrantia</taxon>
        <taxon>Thripoidea</taxon>
        <taxon>Thripidae</taxon>
        <taxon>Frankliniella</taxon>
    </lineage>
</organism>
<dbReference type="EMBL" id="JAHWGI010000082">
    <property type="protein sequence ID" value="KAK3908858.1"/>
    <property type="molecule type" value="Genomic_DNA"/>
</dbReference>
<dbReference type="PANTHER" id="PTHR12236:SF95">
    <property type="entry name" value="CUTICULAR PROTEIN 76BD, ISOFORM C-RELATED"/>
    <property type="match status" value="1"/>
</dbReference>
<reference evidence="4" key="2">
    <citation type="journal article" date="2023" name="BMC Genomics">
        <title>Pest status, molecular evolution, and epigenetic factors derived from the genome assembly of Frankliniella fusca, a thysanopteran phytovirus vector.</title>
        <authorList>
            <person name="Catto M.A."/>
            <person name="Labadie P.E."/>
            <person name="Jacobson A.L."/>
            <person name="Kennedy G.G."/>
            <person name="Srinivasan R."/>
            <person name="Hunt B.G."/>
        </authorList>
    </citation>
    <scope>NUCLEOTIDE SEQUENCE</scope>
    <source>
        <strain evidence="4">PL_HMW_Pooled</strain>
    </source>
</reference>
<gene>
    <name evidence="4" type="ORF">KUF71_019114</name>
</gene>
<dbReference type="GO" id="GO:0042302">
    <property type="term" value="F:structural constituent of cuticle"/>
    <property type="evidence" value="ECO:0007669"/>
    <property type="project" value="UniProtKB-UniRule"/>
</dbReference>
<feature type="signal peptide" evidence="3">
    <location>
        <begin position="1"/>
        <end position="18"/>
    </location>
</feature>
<comment type="caution">
    <text evidence="4">The sequence shown here is derived from an EMBL/GenBank/DDBJ whole genome shotgun (WGS) entry which is preliminary data.</text>
</comment>
<name>A0AAE1GTY0_9NEOP</name>
<dbReference type="InterPro" id="IPR000618">
    <property type="entry name" value="Insect_cuticle"/>
</dbReference>
<dbReference type="PRINTS" id="PR00947">
    <property type="entry name" value="CUTICLE"/>
</dbReference>
<dbReference type="PROSITE" id="PS00233">
    <property type="entry name" value="CHIT_BIND_RR_1"/>
    <property type="match status" value="1"/>
</dbReference>
<evidence type="ECO:0000313" key="5">
    <source>
        <dbReference type="Proteomes" id="UP001219518"/>
    </source>
</evidence>
<sequence>RLAAGVALLSATASAGIATHYEPVYGHGHGHEHALDYHAHPKYSFNYGVKDPHTGDIKNQWETRDGDVVKGEYSLVEADGSVRTVTYTADHHNGFNAVVKRTGPSYHPTAYKQHRYEEPAHHTVAIAKPSYYTSYPSSPSYSSAAYEHYDHEDAASAASSRSEAAGALAAPSPRALHRAAAPAQLAQLAPAPGAASLYYNILAQMQHLASPKRKRVALPQ</sequence>
<dbReference type="Proteomes" id="UP001219518">
    <property type="component" value="Unassembled WGS sequence"/>
</dbReference>
<dbReference type="PANTHER" id="PTHR12236">
    <property type="entry name" value="STRUCTURAL CONTITUENT OF CUTICLE"/>
    <property type="match status" value="1"/>
</dbReference>
<feature type="chain" id="PRO_5041993604" evidence="3">
    <location>
        <begin position="19"/>
        <end position="220"/>
    </location>
</feature>
<evidence type="ECO:0000256" key="3">
    <source>
        <dbReference type="SAM" id="SignalP"/>
    </source>
</evidence>
<reference evidence="4" key="1">
    <citation type="submission" date="2021-07" db="EMBL/GenBank/DDBJ databases">
        <authorList>
            <person name="Catto M.A."/>
            <person name="Jacobson A."/>
            <person name="Kennedy G."/>
            <person name="Labadie P."/>
            <person name="Hunt B.G."/>
            <person name="Srinivasan R."/>
        </authorList>
    </citation>
    <scope>NUCLEOTIDE SEQUENCE</scope>
    <source>
        <strain evidence="4">PL_HMW_Pooled</strain>
        <tissue evidence="4">Head</tissue>
    </source>
</reference>
<dbReference type="PROSITE" id="PS51155">
    <property type="entry name" value="CHIT_BIND_RR_2"/>
    <property type="match status" value="1"/>
</dbReference>
<dbReference type="GO" id="GO:0005615">
    <property type="term" value="C:extracellular space"/>
    <property type="evidence" value="ECO:0007669"/>
    <property type="project" value="TreeGrafter"/>
</dbReference>
<protein>
    <submittedName>
        <fullName evidence="4">Uncharacterized protein</fullName>
    </submittedName>
</protein>
<evidence type="ECO:0000256" key="2">
    <source>
        <dbReference type="PROSITE-ProRule" id="PRU00497"/>
    </source>
</evidence>
<accession>A0AAE1GTY0</accession>
<dbReference type="InterPro" id="IPR031311">
    <property type="entry name" value="CHIT_BIND_RR_consensus"/>
</dbReference>
<dbReference type="Pfam" id="PF00379">
    <property type="entry name" value="Chitin_bind_4"/>
    <property type="match status" value="1"/>
</dbReference>
<dbReference type="InterPro" id="IPR051217">
    <property type="entry name" value="Insect_Cuticle_Struc_Prot"/>
</dbReference>
<dbReference type="GO" id="GO:0031012">
    <property type="term" value="C:extracellular matrix"/>
    <property type="evidence" value="ECO:0007669"/>
    <property type="project" value="TreeGrafter"/>
</dbReference>
<keyword evidence="5" id="KW-1185">Reference proteome</keyword>
<evidence type="ECO:0000313" key="4">
    <source>
        <dbReference type="EMBL" id="KAK3908858.1"/>
    </source>
</evidence>
<keyword evidence="1 2" id="KW-0193">Cuticle</keyword>
<dbReference type="AlphaFoldDB" id="A0AAE1GTY0"/>
<proteinExistence type="predicted"/>
<evidence type="ECO:0000256" key="1">
    <source>
        <dbReference type="ARBA" id="ARBA00022460"/>
    </source>
</evidence>